<dbReference type="EMBL" id="UZAN01039541">
    <property type="protein sequence ID" value="VDP66090.1"/>
    <property type="molecule type" value="Genomic_DNA"/>
</dbReference>
<keyword evidence="2" id="KW-1185">Reference proteome</keyword>
<evidence type="ECO:0000313" key="1">
    <source>
        <dbReference type="EMBL" id="VDP66090.1"/>
    </source>
</evidence>
<sequence length="326" mass="35232">MGFRICIGPYTEDSGVAGSSSARSGNRSGSTTTETGVALLCSAFLRDQLTNLVLESKAENPNFDVTLSTNCMVRTHAFHLVASLIICSPSDELSPGSNGSPSSPSPLTILRQNLATAGSTGYLLEQQVCRPPMPKTNTDPVICQSLATSESIWTEHFKRAVSLAIEAMKHSDSQIRQAALLVVGNALYRFSRAFELIEKHLETLVSILAEDNSARIRSGAAEKCFKCLTPVFRLLEAGCTDGDRRVQEASLLALRLHLVACPLSKKILNSLGAMDKLMQLQTSLKRASASRSGRLLPGKFRQTTKQSPLLDNALLIEYTAAICDML</sequence>
<dbReference type="InterPro" id="IPR011989">
    <property type="entry name" value="ARM-like"/>
</dbReference>
<dbReference type="SUPFAM" id="SSF48371">
    <property type="entry name" value="ARM repeat"/>
    <property type="match status" value="1"/>
</dbReference>
<evidence type="ECO:0000313" key="3">
    <source>
        <dbReference type="WBParaSite" id="ECPE_0000232101-mRNA-1"/>
    </source>
</evidence>
<dbReference type="OrthoDB" id="266718at2759"/>
<accession>A0A183A5T6</accession>
<name>A0A183A5T6_9TREM</name>
<dbReference type="InterPro" id="IPR016024">
    <property type="entry name" value="ARM-type_fold"/>
</dbReference>
<dbReference type="Proteomes" id="UP000272942">
    <property type="component" value="Unassembled WGS sequence"/>
</dbReference>
<reference evidence="3" key="1">
    <citation type="submission" date="2016-06" db="UniProtKB">
        <authorList>
            <consortium name="WormBaseParasite"/>
        </authorList>
    </citation>
    <scope>IDENTIFICATION</scope>
</reference>
<reference evidence="1 2" key="2">
    <citation type="submission" date="2018-11" db="EMBL/GenBank/DDBJ databases">
        <authorList>
            <consortium name="Pathogen Informatics"/>
        </authorList>
    </citation>
    <scope>NUCLEOTIDE SEQUENCE [LARGE SCALE GENOMIC DNA]</scope>
    <source>
        <strain evidence="1 2">Egypt</strain>
    </source>
</reference>
<protein>
    <submittedName>
        <fullName evidence="3">CLASP_N domain-containing protein</fullName>
    </submittedName>
</protein>
<evidence type="ECO:0000313" key="2">
    <source>
        <dbReference type="Proteomes" id="UP000272942"/>
    </source>
</evidence>
<organism evidence="3">
    <name type="scientific">Echinostoma caproni</name>
    <dbReference type="NCBI Taxonomy" id="27848"/>
    <lineage>
        <taxon>Eukaryota</taxon>
        <taxon>Metazoa</taxon>
        <taxon>Spiralia</taxon>
        <taxon>Lophotrochozoa</taxon>
        <taxon>Platyhelminthes</taxon>
        <taxon>Trematoda</taxon>
        <taxon>Digenea</taxon>
        <taxon>Plagiorchiida</taxon>
        <taxon>Echinostomata</taxon>
        <taxon>Echinostomatoidea</taxon>
        <taxon>Echinostomatidae</taxon>
        <taxon>Echinostoma</taxon>
    </lineage>
</organism>
<dbReference type="WBParaSite" id="ECPE_0000232101-mRNA-1">
    <property type="protein sequence ID" value="ECPE_0000232101-mRNA-1"/>
    <property type="gene ID" value="ECPE_0000232101"/>
</dbReference>
<gene>
    <name evidence="1" type="ORF">ECPE_LOCUS2321</name>
</gene>
<proteinExistence type="predicted"/>
<dbReference type="AlphaFoldDB" id="A0A183A5T6"/>
<dbReference type="Gene3D" id="1.25.10.10">
    <property type="entry name" value="Leucine-rich Repeat Variant"/>
    <property type="match status" value="1"/>
</dbReference>